<dbReference type="AlphaFoldDB" id="A0A0M2SZ80"/>
<dbReference type="InterPro" id="IPR026838">
    <property type="entry name" value="YheC/D"/>
</dbReference>
<keyword evidence="2" id="KW-1185">Reference proteome</keyword>
<protein>
    <recommendedName>
        <fullName evidence="3">ATP-grasp domain-containing protein</fullName>
    </recommendedName>
</protein>
<accession>A0A0M2SZ80</accession>
<evidence type="ECO:0000313" key="1">
    <source>
        <dbReference type="EMBL" id="KKK39859.1"/>
    </source>
</evidence>
<evidence type="ECO:0008006" key="3">
    <source>
        <dbReference type="Google" id="ProtNLM"/>
    </source>
</evidence>
<organism evidence="1 2">
    <name type="scientific">Mesobacillus campisalis</name>
    <dbReference type="NCBI Taxonomy" id="1408103"/>
    <lineage>
        <taxon>Bacteria</taxon>
        <taxon>Bacillati</taxon>
        <taxon>Bacillota</taxon>
        <taxon>Bacilli</taxon>
        <taxon>Bacillales</taxon>
        <taxon>Bacillaceae</taxon>
        <taxon>Mesobacillus</taxon>
    </lineage>
</organism>
<dbReference type="PATRIC" id="fig|1408103.3.peg.168"/>
<dbReference type="Pfam" id="PF14398">
    <property type="entry name" value="ATPgrasp_YheCD"/>
    <property type="match status" value="1"/>
</dbReference>
<evidence type="ECO:0000313" key="2">
    <source>
        <dbReference type="Proteomes" id="UP000034166"/>
    </source>
</evidence>
<proteinExistence type="predicted"/>
<dbReference type="Gene3D" id="3.30.470.20">
    <property type="entry name" value="ATP-grasp fold, B domain"/>
    <property type="match status" value="1"/>
</dbReference>
<name>A0A0M2SZ80_9BACI</name>
<dbReference type="Proteomes" id="UP000034166">
    <property type="component" value="Unassembled WGS sequence"/>
</dbReference>
<sequence>MRFCYMESIGKNDLILPESMQSHFIELTEPMKFAFGKFKKEVKISFSADIGSGSIGIHKQFAEGFPIPVEVDFKWRIEQGTFFVGPVIAFIFNSQAQKISPKRLRKMKKYTAPYKEVGGLFIISSADSIDFENKTIGGYCFKPGGLGKKDTWESGIFPFPEVLFRRGKSQALDQLSEAMEGKAFNYPLLNKWQLYEKLSDSPEVIHYFPETAQLVEIDRVFDMLDHFKAVYIKPAGGMKAAGIYTVTLAGDKYAVKDTKNHTKHLDYDNFTAFMDSLNESPHIAQQPILNNDLNRNIVFRVILQKNEEKTWQCTGSYARVGVDGSIATNRILTDCFLSTPQALRKIYKLSKKAAKEKREEIIDMCKKVCRVLEDKNIHYGDVAFDVMLDSNLRIWLIELNNRSHNHSSPLTTIKNHQMYRRVVAAPLGYASALAGY</sequence>
<gene>
    <name evidence="1" type="ORF">WQ57_00765</name>
</gene>
<dbReference type="EMBL" id="LAYY01000001">
    <property type="protein sequence ID" value="KKK39859.1"/>
    <property type="molecule type" value="Genomic_DNA"/>
</dbReference>
<dbReference type="SUPFAM" id="SSF56059">
    <property type="entry name" value="Glutathione synthetase ATP-binding domain-like"/>
    <property type="match status" value="1"/>
</dbReference>
<reference evidence="1 2" key="1">
    <citation type="submission" date="2015-04" db="EMBL/GenBank/DDBJ databases">
        <title>Taxonomic description and genome sequence of Bacillus campisalis sp. nov., a novel member of the genus Bacillus isolated from solar saltern.</title>
        <authorList>
            <person name="Mathan Kumar R."/>
            <person name="Kaur G."/>
            <person name="Kumar A."/>
            <person name="Singh N.K."/>
            <person name="Kaur N."/>
            <person name="Kumar N."/>
            <person name="Mayilraj S."/>
        </authorList>
    </citation>
    <scope>NUCLEOTIDE SEQUENCE [LARGE SCALE GENOMIC DNA]</scope>
    <source>
        <strain evidence="1 2">SA2-6</strain>
    </source>
</reference>
<comment type="caution">
    <text evidence="1">The sequence shown here is derived from an EMBL/GenBank/DDBJ whole genome shotgun (WGS) entry which is preliminary data.</text>
</comment>